<evidence type="ECO:0000256" key="1">
    <source>
        <dbReference type="ARBA" id="ARBA00004651"/>
    </source>
</evidence>
<evidence type="ECO:0000259" key="13">
    <source>
        <dbReference type="Pfam" id="PF10613"/>
    </source>
</evidence>
<dbReference type="SUPFAM" id="SSF53850">
    <property type="entry name" value="Periplasmic binding protein-like II"/>
    <property type="match status" value="1"/>
</dbReference>
<evidence type="ECO:0000313" key="15">
    <source>
        <dbReference type="Proteomes" id="UP000789390"/>
    </source>
</evidence>
<keyword evidence="4 12" id="KW-0812">Transmembrane</keyword>
<feature type="transmembrane region" description="Helical" evidence="12">
    <location>
        <begin position="441"/>
        <end position="464"/>
    </location>
</feature>
<feature type="domain" description="Ionotropic glutamate receptor L-glutamate and glycine-binding" evidence="13">
    <location>
        <begin position="76"/>
        <end position="165"/>
    </location>
</feature>
<evidence type="ECO:0000256" key="6">
    <source>
        <dbReference type="ARBA" id="ARBA00023065"/>
    </source>
</evidence>
<dbReference type="Gene3D" id="1.10.287.70">
    <property type="match status" value="1"/>
</dbReference>
<keyword evidence="5 12" id="KW-1133">Transmembrane helix</keyword>
<accession>A0A8J2RW79</accession>
<keyword evidence="2" id="KW-0813">Transport</keyword>
<keyword evidence="11" id="KW-0407">Ion channel</keyword>
<evidence type="ECO:0000313" key="14">
    <source>
        <dbReference type="EMBL" id="CAH0108341.1"/>
    </source>
</evidence>
<dbReference type="GO" id="GO:0005886">
    <property type="term" value="C:plasma membrane"/>
    <property type="evidence" value="ECO:0007669"/>
    <property type="project" value="UniProtKB-SubCell"/>
</dbReference>
<dbReference type="InterPro" id="IPR052192">
    <property type="entry name" value="Insect_Ionotropic_Sensory_Rcpt"/>
</dbReference>
<sequence length="491" mass="54305">MPVDAHACPDKCTDSQPHQNGVQVYIPTMRGIGIWMLLSFSLAKLISSDMSPLNGKHVIVGTQVTLVHLYVVRNSSGYILEMDGTAADTFSALSRRFNFTYSVLQVNDSLIEKQSEDLPGLAYYIAKGRCDLIIGPVVSTPKRAAVMEFADGFMYTTGALLIPMPKPSDNVAAVAKPFQLSVWIALLFAMPITTVAIYFVIRPTYCAISTQPNTDHEYGERIPHILMSIGRVFFEIFRIILNQGSFVLVCSYSSLLTSYILGSNAEPLVDSLNDLAVNSNVKLVVDKGLAVDIVVSAAVDGLYKQLGDKMRSQSKSSCATFHECIELVKSGSYTYLNGLSVTLNAIDEDYKATGKCNLALARKPESVPGSLAWALPKKSPYTSSFTKGFMELHQAGLIDEWTQRELQKRRNVTYCLNEARKIQQHKITNNLTKITLKNFSGAFYVLIIGYILSLICFIGENVYFNLSKFYKSPTVGVKQEVEIVPDELNQV</sequence>
<keyword evidence="8" id="KW-0675">Receptor</keyword>
<evidence type="ECO:0000256" key="3">
    <source>
        <dbReference type="ARBA" id="ARBA00022475"/>
    </source>
</evidence>
<keyword evidence="15" id="KW-1185">Reference proteome</keyword>
<proteinExistence type="predicted"/>
<gene>
    <name evidence="14" type="ORF">DGAL_LOCUS11717</name>
</gene>
<dbReference type="EMBL" id="CAKKLH010000283">
    <property type="protein sequence ID" value="CAH0108341.1"/>
    <property type="molecule type" value="Genomic_DNA"/>
</dbReference>
<name>A0A8J2RW79_9CRUS</name>
<evidence type="ECO:0000256" key="10">
    <source>
        <dbReference type="ARBA" id="ARBA00023286"/>
    </source>
</evidence>
<evidence type="ECO:0000256" key="7">
    <source>
        <dbReference type="ARBA" id="ARBA00023136"/>
    </source>
</evidence>
<evidence type="ECO:0000256" key="9">
    <source>
        <dbReference type="ARBA" id="ARBA00023180"/>
    </source>
</evidence>
<protein>
    <recommendedName>
        <fullName evidence="13">Ionotropic glutamate receptor L-glutamate and glycine-binding domain-containing protein</fullName>
    </recommendedName>
</protein>
<keyword evidence="3" id="KW-1003">Cell membrane</keyword>
<evidence type="ECO:0000256" key="4">
    <source>
        <dbReference type="ARBA" id="ARBA00022692"/>
    </source>
</evidence>
<reference evidence="14" key="1">
    <citation type="submission" date="2021-11" db="EMBL/GenBank/DDBJ databases">
        <authorList>
            <person name="Schell T."/>
        </authorList>
    </citation>
    <scope>NUCLEOTIDE SEQUENCE</scope>
    <source>
        <strain evidence="14">M5</strain>
    </source>
</reference>
<keyword evidence="7 12" id="KW-0472">Membrane</keyword>
<dbReference type="PANTHER" id="PTHR42643:SF24">
    <property type="entry name" value="IONOTROPIC RECEPTOR 60A"/>
    <property type="match status" value="1"/>
</dbReference>
<organism evidence="14 15">
    <name type="scientific">Daphnia galeata</name>
    <dbReference type="NCBI Taxonomy" id="27404"/>
    <lineage>
        <taxon>Eukaryota</taxon>
        <taxon>Metazoa</taxon>
        <taxon>Ecdysozoa</taxon>
        <taxon>Arthropoda</taxon>
        <taxon>Crustacea</taxon>
        <taxon>Branchiopoda</taxon>
        <taxon>Diplostraca</taxon>
        <taxon>Cladocera</taxon>
        <taxon>Anomopoda</taxon>
        <taxon>Daphniidae</taxon>
        <taxon>Daphnia</taxon>
    </lineage>
</organism>
<dbReference type="Pfam" id="PF10613">
    <property type="entry name" value="Lig_chan-Glu_bd"/>
    <property type="match status" value="1"/>
</dbReference>
<dbReference type="InterPro" id="IPR019594">
    <property type="entry name" value="Glu/Gly-bd"/>
</dbReference>
<dbReference type="Gene3D" id="3.40.190.10">
    <property type="entry name" value="Periplasmic binding protein-like II"/>
    <property type="match status" value="3"/>
</dbReference>
<dbReference type="Proteomes" id="UP000789390">
    <property type="component" value="Unassembled WGS sequence"/>
</dbReference>
<dbReference type="OrthoDB" id="9997229at2759"/>
<feature type="transmembrane region" description="Helical" evidence="12">
    <location>
        <begin position="180"/>
        <end position="201"/>
    </location>
</feature>
<dbReference type="PANTHER" id="PTHR42643">
    <property type="entry name" value="IONOTROPIC RECEPTOR 20A-RELATED"/>
    <property type="match status" value="1"/>
</dbReference>
<comment type="subcellular location">
    <subcellularLocation>
        <location evidence="1">Cell membrane</location>
        <topology evidence="1">Multi-pass membrane protein</topology>
    </subcellularLocation>
</comment>
<dbReference type="GO" id="GO:0015276">
    <property type="term" value="F:ligand-gated monoatomic ion channel activity"/>
    <property type="evidence" value="ECO:0007669"/>
    <property type="project" value="InterPro"/>
</dbReference>
<comment type="caution">
    <text evidence="14">The sequence shown here is derived from an EMBL/GenBank/DDBJ whole genome shotgun (WGS) entry which is preliminary data.</text>
</comment>
<evidence type="ECO:0000256" key="5">
    <source>
        <dbReference type="ARBA" id="ARBA00022989"/>
    </source>
</evidence>
<keyword evidence="6" id="KW-0406">Ion transport</keyword>
<feature type="transmembrane region" description="Helical" evidence="12">
    <location>
        <begin position="24"/>
        <end position="46"/>
    </location>
</feature>
<keyword evidence="9" id="KW-0325">Glycoprotein</keyword>
<evidence type="ECO:0000256" key="11">
    <source>
        <dbReference type="ARBA" id="ARBA00023303"/>
    </source>
</evidence>
<evidence type="ECO:0000256" key="2">
    <source>
        <dbReference type="ARBA" id="ARBA00022448"/>
    </source>
</evidence>
<evidence type="ECO:0000256" key="12">
    <source>
        <dbReference type="SAM" id="Phobius"/>
    </source>
</evidence>
<keyword evidence="10" id="KW-1071">Ligand-gated ion channel</keyword>
<evidence type="ECO:0000256" key="8">
    <source>
        <dbReference type="ARBA" id="ARBA00023170"/>
    </source>
</evidence>
<dbReference type="AlphaFoldDB" id="A0A8J2RW79"/>